<feature type="compositionally biased region" description="Basic and acidic residues" evidence="2">
    <location>
        <begin position="512"/>
        <end position="534"/>
    </location>
</feature>
<reference evidence="3" key="1">
    <citation type="submission" date="2023-06" db="EMBL/GenBank/DDBJ databases">
        <authorList>
            <person name="Delattre M."/>
        </authorList>
    </citation>
    <scope>NUCLEOTIDE SEQUENCE</scope>
    <source>
        <strain evidence="3">AF72</strain>
    </source>
</reference>
<feature type="compositionally biased region" description="Basic and acidic residues" evidence="2">
    <location>
        <begin position="259"/>
        <end position="268"/>
    </location>
</feature>
<evidence type="ECO:0000313" key="4">
    <source>
        <dbReference type="Proteomes" id="UP001177023"/>
    </source>
</evidence>
<feature type="region of interest" description="Disordered" evidence="2">
    <location>
        <begin position="566"/>
        <end position="679"/>
    </location>
</feature>
<keyword evidence="1" id="KW-0175">Coiled coil</keyword>
<feature type="compositionally biased region" description="Basic and acidic residues" evidence="2">
    <location>
        <begin position="276"/>
        <end position="289"/>
    </location>
</feature>
<accession>A0AA36CR65</accession>
<feature type="compositionally biased region" description="Basic and acidic residues" evidence="2">
    <location>
        <begin position="651"/>
        <end position="672"/>
    </location>
</feature>
<feature type="compositionally biased region" description="Basic and acidic residues" evidence="2">
    <location>
        <begin position="633"/>
        <end position="642"/>
    </location>
</feature>
<proteinExistence type="predicted"/>
<evidence type="ECO:0000256" key="1">
    <source>
        <dbReference type="SAM" id="Coils"/>
    </source>
</evidence>
<dbReference type="AlphaFoldDB" id="A0AA36CR65"/>
<feature type="compositionally biased region" description="Acidic residues" evidence="2">
    <location>
        <begin position="566"/>
        <end position="578"/>
    </location>
</feature>
<feature type="region of interest" description="Disordered" evidence="2">
    <location>
        <begin position="248"/>
        <end position="427"/>
    </location>
</feature>
<feature type="compositionally biased region" description="Basic and acidic residues" evidence="2">
    <location>
        <begin position="314"/>
        <end position="325"/>
    </location>
</feature>
<gene>
    <name evidence="3" type="ORF">MSPICULIGERA_LOCUS12141</name>
</gene>
<evidence type="ECO:0000313" key="3">
    <source>
        <dbReference type="EMBL" id="CAJ0573792.1"/>
    </source>
</evidence>
<feature type="compositionally biased region" description="Polar residues" evidence="2">
    <location>
        <begin position="388"/>
        <end position="399"/>
    </location>
</feature>
<protein>
    <submittedName>
        <fullName evidence="3">Uncharacterized protein</fullName>
    </submittedName>
</protein>
<feature type="compositionally biased region" description="Basic residues" evidence="2">
    <location>
        <begin position="346"/>
        <end position="359"/>
    </location>
</feature>
<feature type="region of interest" description="Disordered" evidence="2">
    <location>
        <begin position="47"/>
        <end position="66"/>
    </location>
</feature>
<evidence type="ECO:0000256" key="2">
    <source>
        <dbReference type="SAM" id="MobiDB-lite"/>
    </source>
</evidence>
<feature type="region of interest" description="Disordered" evidence="2">
    <location>
        <begin position="480"/>
        <end position="534"/>
    </location>
</feature>
<feature type="non-terminal residue" evidence="3">
    <location>
        <position position="679"/>
    </location>
</feature>
<feature type="compositionally biased region" description="Basic and acidic residues" evidence="2">
    <location>
        <begin position="54"/>
        <end position="66"/>
    </location>
</feature>
<dbReference type="Proteomes" id="UP001177023">
    <property type="component" value="Unassembled WGS sequence"/>
</dbReference>
<keyword evidence="4" id="KW-1185">Reference proteome</keyword>
<feature type="compositionally biased region" description="Acidic residues" evidence="2">
    <location>
        <begin position="603"/>
        <end position="613"/>
    </location>
</feature>
<comment type="caution">
    <text evidence="3">The sequence shown here is derived from an EMBL/GenBank/DDBJ whole genome shotgun (WGS) entry which is preliminary data.</text>
</comment>
<feature type="coiled-coil region" evidence="1">
    <location>
        <begin position="86"/>
        <end position="113"/>
    </location>
</feature>
<name>A0AA36CR65_9BILA</name>
<organism evidence="3 4">
    <name type="scientific">Mesorhabditis spiculigera</name>
    <dbReference type="NCBI Taxonomy" id="96644"/>
    <lineage>
        <taxon>Eukaryota</taxon>
        <taxon>Metazoa</taxon>
        <taxon>Ecdysozoa</taxon>
        <taxon>Nematoda</taxon>
        <taxon>Chromadorea</taxon>
        <taxon>Rhabditida</taxon>
        <taxon>Rhabditina</taxon>
        <taxon>Rhabditomorpha</taxon>
        <taxon>Rhabditoidea</taxon>
        <taxon>Rhabditidae</taxon>
        <taxon>Mesorhabditinae</taxon>
        <taxon>Mesorhabditis</taxon>
    </lineage>
</organism>
<sequence length="679" mass="76024">MNQGEEEKAADVSSAVSETLSQQLFLSDSSEIDEDVLLEEVFGAASGSASLGPSRRDQGTSPIKDLEKTTINCSDAGCANQRSVMLEQIRQLLRVARHETNKWKDENETLRNRLNTQPLSKCPNCALAFRSSTEDRIVPSYMKCHKSSMTVELTFDSLTQLHEWVYLHGLDEDRHGIPTLLRPEQSMTMLSLRDVKSLVPELAVELTKEMFRRQKKPIPPKLMSLMDLHLESGPVVYIDEAAKEQRPACTKLTGTGRPAKWERPEETTARPSTSDIRPDGTKQHNDPGPRRTSPRKKPPPPPEKSTSRPAEPGSRQKIDKSEPTKSHLPCAQRLKPDITATDQGQQRRRLHRERSRPQKKSLLFRLAVSSLRRHHRSQGQEARPPSYPTRQQQPSSGAPSRSDRQPTATRPPLRSSPRKRAAIPEPLPRAAFEASMRGKMETLFSPLPVIAGTSADQPEKAVNQRCQDITRMLAEMTRHEGNMLSPIAPVRTASSRSSSSTGRQPEDQASTEETKQEARDSNGPSRADEKRKECMASATAAVAASTSTTTITMRYFDEEIQLDYAVDSEVDEDHEAEEPLSPASSPDTLRKQLEPAAAQASLEDGEVPEDDTENVPARTLKPEPSPATSNVPEPERPMESRRPARRSPPRRTFDHRPPRDRRGDDGGRERFDPRRRRLD</sequence>
<dbReference type="EMBL" id="CATQJA010002624">
    <property type="protein sequence ID" value="CAJ0573792.1"/>
    <property type="molecule type" value="Genomic_DNA"/>
</dbReference>